<evidence type="ECO:0000256" key="2">
    <source>
        <dbReference type="SAM" id="SignalP"/>
    </source>
</evidence>
<keyword evidence="2" id="KW-0732">Signal</keyword>
<feature type="region of interest" description="Disordered" evidence="1">
    <location>
        <begin position="78"/>
        <end position="109"/>
    </location>
</feature>
<feature type="domain" description="RNase H type-1" evidence="3">
    <location>
        <begin position="247"/>
        <end position="368"/>
    </location>
</feature>
<dbReference type="PANTHER" id="PTHR47723:SF24">
    <property type="entry name" value="RNASE H TYPE-1 DOMAIN-CONTAINING PROTEIN"/>
    <property type="match status" value="1"/>
</dbReference>
<accession>A0A6A3A2L6</accession>
<dbReference type="PANTHER" id="PTHR47723">
    <property type="entry name" value="OS05G0353850 PROTEIN"/>
    <property type="match status" value="1"/>
</dbReference>
<dbReference type="EMBL" id="VEPZ02001046">
    <property type="protein sequence ID" value="KAE8698283.1"/>
    <property type="molecule type" value="Genomic_DNA"/>
</dbReference>
<dbReference type="GO" id="GO:0004523">
    <property type="term" value="F:RNA-DNA hybrid ribonuclease activity"/>
    <property type="evidence" value="ECO:0007669"/>
    <property type="project" value="InterPro"/>
</dbReference>
<dbReference type="InterPro" id="IPR053151">
    <property type="entry name" value="RNase_H-like"/>
</dbReference>
<dbReference type="Gene3D" id="3.30.420.10">
    <property type="entry name" value="Ribonuclease H-like superfamily/Ribonuclease H"/>
    <property type="match status" value="1"/>
</dbReference>
<sequence length="396" mass="43731">MGVFRQHYRRRRLHLHHHIVAALTFLLFASASARSLSQLGNSFKIPFQLEYSCSNPAIDSVETQYSFALTRAESEFRVREGSKKRSGSEVTDRFLSQKQHSGPGSQPPSCRSSCGSCSPCKPVHVPIQPSLMMPLEYYPEAWRCKFDYFHGSLGSAHCSQLVCNAIGLSLYMCRSCDPIPIPYLVRCIHQSIASIFEAQWPTKTTATTATDDSKPTLRLKRECEDDIHRPIIRFWSPPAPLGLVKVNFDGSFNPSLGRGRVGCVLRNSVGQFLSACPRCIIYAMDVFHVESLACHEGLLLAVSLGCQRIIVEGDSCSVICRASTSMRDDSYGSLILDHIRALSQPFDICSFQHIGRFGNAVADAVAREGLSSGSSLHWNNSPLPLVISLIAADMVS</sequence>
<dbReference type="AlphaFoldDB" id="A0A6A3A2L6"/>
<dbReference type="InterPro" id="IPR002156">
    <property type="entry name" value="RNaseH_domain"/>
</dbReference>
<proteinExistence type="predicted"/>
<dbReference type="SUPFAM" id="SSF53098">
    <property type="entry name" value="Ribonuclease H-like"/>
    <property type="match status" value="1"/>
</dbReference>
<organism evidence="4 5">
    <name type="scientific">Hibiscus syriacus</name>
    <name type="common">Rose of Sharon</name>
    <dbReference type="NCBI Taxonomy" id="106335"/>
    <lineage>
        <taxon>Eukaryota</taxon>
        <taxon>Viridiplantae</taxon>
        <taxon>Streptophyta</taxon>
        <taxon>Embryophyta</taxon>
        <taxon>Tracheophyta</taxon>
        <taxon>Spermatophyta</taxon>
        <taxon>Magnoliopsida</taxon>
        <taxon>eudicotyledons</taxon>
        <taxon>Gunneridae</taxon>
        <taxon>Pentapetalae</taxon>
        <taxon>rosids</taxon>
        <taxon>malvids</taxon>
        <taxon>Malvales</taxon>
        <taxon>Malvaceae</taxon>
        <taxon>Malvoideae</taxon>
        <taxon>Hibiscus</taxon>
    </lineage>
</organism>
<dbReference type="Proteomes" id="UP000436088">
    <property type="component" value="Unassembled WGS sequence"/>
</dbReference>
<keyword evidence="5" id="KW-1185">Reference proteome</keyword>
<name>A0A6A3A2L6_HIBSY</name>
<dbReference type="InterPro" id="IPR044730">
    <property type="entry name" value="RNase_H-like_dom_plant"/>
</dbReference>
<feature type="compositionally biased region" description="Basic and acidic residues" evidence="1">
    <location>
        <begin position="78"/>
        <end position="92"/>
    </location>
</feature>
<dbReference type="CDD" id="cd06222">
    <property type="entry name" value="RNase_H_like"/>
    <property type="match status" value="1"/>
</dbReference>
<dbReference type="GO" id="GO:0003676">
    <property type="term" value="F:nucleic acid binding"/>
    <property type="evidence" value="ECO:0007669"/>
    <property type="project" value="InterPro"/>
</dbReference>
<evidence type="ECO:0000259" key="3">
    <source>
        <dbReference type="Pfam" id="PF13456"/>
    </source>
</evidence>
<dbReference type="InterPro" id="IPR012337">
    <property type="entry name" value="RNaseH-like_sf"/>
</dbReference>
<dbReference type="InterPro" id="IPR036397">
    <property type="entry name" value="RNaseH_sf"/>
</dbReference>
<evidence type="ECO:0000313" key="4">
    <source>
        <dbReference type="EMBL" id="KAE8698283.1"/>
    </source>
</evidence>
<gene>
    <name evidence="4" type="ORF">F3Y22_tig00110600pilonHSYRG00120</name>
</gene>
<protein>
    <submittedName>
        <fullName evidence="4">EPIDERMAL PATTERNING FACTOR-like protein 5</fullName>
    </submittedName>
</protein>
<dbReference type="Pfam" id="PF17181">
    <property type="entry name" value="EPF"/>
    <property type="match status" value="1"/>
</dbReference>
<comment type="caution">
    <text evidence="4">The sequence shown here is derived from an EMBL/GenBank/DDBJ whole genome shotgun (WGS) entry which is preliminary data.</text>
</comment>
<reference evidence="4" key="1">
    <citation type="submission" date="2019-09" db="EMBL/GenBank/DDBJ databases">
        <title>Draft genome information of white flower Hibiscus syriacus.</title>
        <authorList>
            <person name="Kim Y.-M."/>
        </authorList>
    </citation>
    <scope>NUCLEOTIDE SEQUENCE [LARGE SCALE GENOMIC DNA]</scope>
    <source>
        <strain evidence="4">YM2019G1</strain>
    </source>
</reference>
<evidence type="ECO:0000256" key="1">
    <source>
        <dbReference type="SAM" id="MobiDB-lite"/>
    </source>
</evidence>
<dbReference type="Pfam" id="PF13456">
    <property type="entry name" value="RVT_3"/>
    <property type="match status" value="1"/>
</dbReference>
<feature type="chain" id="PRO_5025573560" evidence="2">
    <location>
        <begin position="34"/>
        <end position="396"/>
    </location>
</feature>
<evidence type="ECO:0000313" key="5">
    <source>
        <dbReference type="Proteomes" id="UP000436088"/>
    </source>
</evidence>
<feature type="signal peptide" evidence="2">
    <location>
        <begin position="1"/>
        <end position="33"/>
    </location>
</feature>